<dbReference type="PANTHER" id="PTHR30387:SF2">
    <property type="entry name" value="MANNONATE DEHYDRATASE"/>
    <property type="match status" value="1"/>
</dbReference>
<keyword evidence="7 9" id="KW-0464">Manganese</keyword>
<comment type="catalytic activity">
    <reaction evidence="1 9">
        <text>D-mannonate = 2-dehydro-3-deoxy-D-gluconate + H2O</text>
        <dbReference type="Rhea" id="RHEA:20097"/>
        <dbReference type="ChEBI" id="CHEBI:15377"/>
        <dbReference type="ChEBI" id="CHEBI:17767"/>
        <dbReference type="ChEBI" id="CHEBI:57990"/>
        <dbReference type="EC" id="4.2.1.8"/>
    </reaction>
</comment>
<dbReference type="InterPro" id="IPR036237">
    <property type="entry name" value="Xyl_isomerase-like_sf"/>
</dbReference>
<dbReference type="PANTHER" id="PTHR30387">
    <property type="entry name" value="MANNONATE DEHYDRATASE"/>
    <property type="match status" value="1"/>
</dbReference>
<dbReference type="GO" id="GO:0008198">
    <property type="term" value="F:ferrous iron binding"/>
    <property type="evidence" value="ECO:0007669"/>
    <property type="project" value="TreeGrafter"/>
</dbReference>
<dbReference type="Proteomes" id="UP000548326">
    <property type="component" value="Unassembled WGS sequence"/>
</dbReference>
<proteinExistence type="inferred from homology"/>
<evidence type="ECO:0000313" key="10">
    <source>
        <dbReference type="EMBL" id="MBB6126239.1"/>
    </source>
</evidence>
<dbReference type="EMBL" id="JACHCA010000001">
    <property type="protein sequence ID" value="MBB6126239.1"/>
    <property type="molecule type" value="Genomic_DNA"/>
</dbReference>
<dbReference type="HAMAP" id="MF_00106">
    <property type="entry name" value="UxuA"/>
    <property type="match status" value="1"/>
</dbReference>
<evidence type="ECO:0000256" key="6">
    <source>
        <dbReference type="ARBA" id="ARBA00023004"/>
    </source>
</evidence>
<comment type="caution">
    <text evidence="10">The sequence shown here is derived from an EMBL/GenBank/DDBJ whole genome shotgun (WGS) entry which is preliminary data.</text>
</comment>
<keyword evidence="8 9" id="KW-0456">Lyase</keyword>
<comment type="cofactor">
    <cofactor evidence="9">
        <name>Fe(2+)</name>
        <dbReference type="ChEBI" id="CHEBI:29033"/>
    </cofactor>
    <cofactor evidence="9">
        <name>Mn(2+)</name>
        <dbReference type="ChEBI" id="CHEBI:29035"/>
    </cofactor>
</comment>
<dbReference type="AlphaFoldDB" id="A0A841J4V9"/>
<evidence type="ECO:0000313" key="11">
    <source>
        <dbReference type="Proteomes" id="UP000548326"/>
    </source>
</evidence>
<evidence type="ECO:0000256" key="4">
    <source>
        <dbReference type="ARBA" id="ARBA00007389"/>
    </source>
</evidence>
<evidence type="ECO:0000256" key="7">
    <source>
        <dbReference type="ARBA" id="ARBA00023211"/>
    </source>
</evidence>
<comment type="pathway">
    <text evidence="3 9">Carbohydrate metabolism; pentose and glucuronate interconversion.</text>
</comment>
<dbReference type="PIRSF" id="PIRSF016049">
    <property type="entry name" value="Man_dehyd"/>
    <property type="match status" value="1"/>
</dbReference>
<dbReference type="EC" id="4.2.1.8" evidence="5 9"/>
<evidence type="ECO:0000256" key="1">
    <source>
        <dbReference type="ARBA" id="ARBA00001794"/>
    </source>
</evidence>
<dbReference type="Gene3D" id="3.20.20.150">
    <property type="entry name" value="Divalent-metal-dependent TIM barrel enzymes"/>
    <property type="match status" value="1"/>
</dbReference>
<accession>A0A841J4V9</accession>
<reference evidence="10 11" key="1">
    <citation type="submission" date="2020-08" db="EMBL/GenBank/DDBJ databases">
        <title>Genomic Encyclopedia of Type Strains, Phase IV (KMG-V): Genome sequencing to study the core and pangenomes of soil and plant-associated prokaryotes.</title>
        <authorList>
            <person name="Whitman W."/>
        </authorList>
    </citation>
    <scope>NUCLEOTIDE SEQUENCE [LARGE SCALE GENOMIC DNA]</scope>
    <source>
        <strain evidence="10 11">MP601</strain>
    </source>
</reference>
<organism evidence="10 11">
    <name type="scientific">Mucilaginibacter lappiensis</name>
    <dbReference type="NCBI Taxonomy" id="354630"/>
    <lineage>
        <taxon>Bacteria</taxon>
        <taxon>Pseudomonadati</taxon>
        <taxon>Bacteroidota</taxon>
        <taxon>Sphingobacteriia</taxon>
        <taxon>Sphingobacteriales</taxon>
        <taxon>Sphingobacteriaceae</taxon>
        <taxon>Mucilaginibacter</taxon>
    </lineage>
</organism>
<evidence type="ECO:0000256" key="9">
    <source>
        <dbReference type="HAMAP-Rule" id="MF_00106"/>
    </source>
</evidence>
<comment type="function">
    <text evidence="2 9">Catalyzes the dehydration of D-mannonate.</text>
</comment>
<dbReference type="SUPFAM" id="SSF51658">
    <property type="entry name" value="Xylose isomerase-like"/>
    <property type="match status" value="1"/>
</dbReference>
<name>A0A841J4V9_9SPHI</name>
<dbReference type="GO" id="GO:0008927">
    <property type="term" value="F:mannonate dehydratase activity"/>
    <property type="evidence" value="ECO:0007669"/>
    <property type="project" value="UniProtKB-UniRule"/>
</dbReference>
<dbReference type="GO" id="GO:0030145">
    <property type="term" value="F:manganese ion binding"/>
    <property type="evidence" value="ECO:0007669"/>
    <property type="project" value="TreeGrafter"/>
</dbReference>
<evidence type="ECO:0000256" key="8">
    <source>
        <dbReference type="ARBA" id="ARBA00023239"/>
    </source>
</evidence>
<gene>
    <name evidence="9" type="primary">uxuA</name>
    <name evidence="10" type="ORF">HDF22_000340</name>
</gene>
<sequence>MVTNLEQTFRWFGPTDPVTLTAIRQTGATGIVTSLYHIPSGEVWSLEEINQRKKIIEDAGLTWSVVESVNIHESIKTASADMDKYIANYVNTLKNLSVAGINTVCYNFMPVLDWTRTDLDFLLPNKGTALRYDAKALAAFDLYILEREGAENDFTPEQQQAARKYLDSISAEEKAQLIDNLMAGLPGTNKVLSIPEFKEHLKRYANTDAVALKNNLGYFLKGIIPGAEAAGVKMCIHPDDPPFPILGLPRVVSTEQDLADVVNFSPSPSNGLTFCSGSLGARPDNDLPGIVERLGEHIHFLHLRNVQREGDGSFYEAEHLNGSTDMYAVMKNIVLEQQKRQQNGRTDVAIPMRPDHGHKLLDDFNYKTYHGYSAIGRLKGLAELRGLEMGVKRSILDKE</sequence>
<keyword evidence="6 9" id="KW-0408">Iron</keyword>
<evidence type="ECO:0000256" key="3">
    <source>
        <dbReference type="ARBA" id="ARBA00004892"/>
    </source>
</evidence>
<dbReference type="NCBIfam" id="TIGR00695">
    <property type="entry name" value="uxuA"/>
    <property type="match status" value="1"/>
</dbReference>
<dbReference type="NCBIfam" id="NF003027">
    <property type="entry name" value="PRK03906.1"/>
    <property type="match status" value="1"/>
</dbReference>
<dbReference type="GO" id="GO:0042840">
    <property type="term" value="P:D-glucuronate catabolic process"/>
    <property type="evidence" value="ECO:0007669"/>
    <property type="project" value="TreeGrafter"/>
</dbReference>
<protein>
    <recommendedName>
        <fullName evidence="5 9">Mannonate dehydratase</fullName>
        <ecNumber evidence="5 9">4.2.1.8</ecNumber>
    </recommendedName>
    <alternativeName>
        <fullName evidence="9">D-mannonate hydro-lyase</fullName>
    </alternativeName>
</protein>
<comment type="similarity">
    <text evidence="4 9">Belongs to the mannonate dehydratase family.</text>
</comment>
<dbReference type="RefSeq" id="WP_183585214.1">
    <property type="nucleotide sequence ID" value="NZ_JACHCA010000001.1"/>
</dbReference>
<dbReference type="InterPro" id="IPR004628">
    <property type="entry name" value="Man_deHydtase"/>
</dbReference>
<dbReference type="UniPathway" id="UPA00246"/>
<dbReference type="Pfam" id="PF03786">
    <property type="entry name" value="UxuA"/>
    <property type="match status" value="1"/>
</dbReference>
<evidence type="ECO:0000256" key="2">
    <source>
        <dbReference type="ARBA" id="ARBA00002713"/>
    </source>
</evidence>
<evidence type="ECO:0000256" key="5">
    <source>
        <dbReference type="ARBA" id="ARBA00012927"/>
    </source>
</evidence>